<feature type="compositionally biased region" description="Low complexity" evidence="4">
    <location>
        <begin position="144"/>
        <end position="157"/>
    </location>
</feature>
<feature type="region of interest" description="Disordered" evidence="4">
    <location>
        <begin position="132"/>
        <end position="206"/>
    </location>
</feature>
<dbReference type="SUPFAM" id="SSF53335">
    <property type="entry name" value="S-adenosyl-L-methionine-dependent methyltransferases"/>
    <property type="match status" value="1"/>
</dbReference>
<organism evidence="7 8">
    <name type="scientific">Ectocarpus siliculosus</name>
    <name type="common">Brown alga</name>
    <name type="synonym">Conferva siliculosa</name>
    <dbReference type="NCBI Taxonomy" id="2880"/>
    <lineage>
        <taxon>Eukaryota</taxon>
        <taxon>Sar</taxon>
        <taxon>Stramenopiles</taxon>
        <taxon>Ochrophyta</taxon>
        <taxon>PX clade</taxon>
        <taxon>Phaeophyceae</taxon>
        <taxon>Ectocarpales</taxon>
        <taxon>Ectocarpaceae</taxon>
        <taxon>Ectocarpus</taxon>
    </lineage>
</organism>
<dbReference type="AlphaFoldDB" id="D8LQD5"/>
<dbReference type="InterPro" id="IPR003034">
    <property type="entry name" value="SAP_dom"/>
</dbReference>
<dbReference type="Gene3D" id="3.40.50.150">
    <property type="entry name" value="Vaccinia Virus protein VP39"/>
    <property type="match status" value="1"/>
</dbReference>
<keyword evidence="3" id="KW-0808">Transferase</keyword>
<dbReference type="PANTHER" id="PTHR31760">
    <property type="entry name" value="S-ADENOSYL-L-METHIONINE-DEPENDENT METHYLTRANSFERASES SUPERFAMILY PROTEIN"/>
    <property type="match status" value="1"/>
</dbReference>
<feature type="domain" description="SAP" evidence="6">
    <location>
        <begin position="100"/>
        <end position="134"/>
    </location>
</feature>
<dbReference type="PANTHER" id="PTHR31760:SF0">
    <property type="entry name" value="S-ADENOSYL-L-METHIONINE-DEPENDENT METHYLTRANSFERASES SUPERFAMILY PROTEIN"/>
    <property type="match status" value="1"/>
</dbReference>
<dbReference type="PROSITE" id="PS50800">
    <property type="entry name" value="SAP"/>
    <property type="match status" value="1"/>
</dbReference>
<dbReference type="PROSITE" id="PS51257">
    <property type="entry name" value="PROKAR_LIPOPROTEIN"/>
    <property type="match status" value="1"/>
</dbReference>
<evidence type="ECO:0000259" key="6">
    <source>
        <dbReference type="PROSITE" id="PS50800"/>
    </source>
</evidence>
<proteinExistence type="inferred from homology"/>
<feature type="compositionally biased region" description="Low complexity" evidence="4">
    <location>
        <begin position="174"/>
        <end position="206"/>
    </location>
</feature>
<feature type="compositionally biased region" description="Low complexity" evidence="4">
    <location>
        <begin position="42"/>
        <end position="59"/>
    </location>
</feature>
<feature type="compositionally biased region" description="Low complexity" evidence="4">
    <location>
        <begin position="371"/>
        <end position="386"/>
    </location>
</feature>
<dbReference type="GO" id="GO:0005829">
    <property type="term" value="C:cytosol"/>
    <property type="evidence" value="ECO:0007669"/>
    <property type="project" value="TreeGrafter"/>
</dbReference>
<feature type="region of interest" description="Disordered" evidence="4">
    <location>
        <begin position="42"/>
        <end position="90"/>
    </location>
</feature>
<dbReference type="Pfam" id="PF02527">
    <property type="entry name" value="GidB"/>
    <property type="match status" value="1"/>
</dbReference>
<feature type="compositionally biased region" description="Basic residues" evidence="4">
    <location>
        <begin position="60"/>
        <end position="79"/>
    </location>
</feature>
<evidence type="ECO:0000313" key="7">
    <source>
        <dbReference type="EMBL" id="CBN78699.1"/>
    </source>
</evidence>
<evidence type="ECO:0000256" key="4">
    <source>
        <dbReference type="SAM" id="MobiDB-lite"/>
    </source>
</evidence>
<evidence type="ECO:0000313" key="8">
    <source>
        <dbReference type="Proteomes" id="UP000002630"/>
    </source>
</evidence>
<evidence type="ECO:0000256" key="1">
    <source>
        <dbReference type="ARBA" id="ARBA00022490"/>
    </source>
</evidence>
<dbReference type="InterPro" id="IPR029063">
    <property type="entry name" value="SAM-dependent_MTases_sf"/>
</dbReference>
<protein>
    <submittedName>
        <fullName evidence="7">Glucose-inhibited division protein B</fullName>
    </submittedName>
</protein>
<dbReference type="Proteomes" id="UP000002630">
    <property type="component" value="Linkage Group LG04"/>
</dbReference>
<dbReference type="OrthoDB" id="784548at2759"/>
<feature type="chain" id="PRO_5003117409" evidence="5">
    <location>
        <begin position="24"/>
        <end position="465"/>
    </location>
</feature>
<name>D8LQD5_ECTSI</name>
<evidence type="ECO:0000256" key="5">
    <source>
        <dbReference type="SAM" id="SignalP"/>
    </source>
</evidence>
<gene>
    <name evidence="7" type="ORF">Esi_0006_0038</name>
</gene>
<dbReference type="STRING" id="2880.D8LQD5"/>
<sequence length="465" mass="49825">MRSWDAVVAGLLLCACSAPTGESFHLSPSSCWTSWSSASCSHRGRSATAPPGVAAATTRRSSRHHSTRRSRRISRRSSKIRMTEDAATAATQQQYTAQDLEALSRSELQGLCKKLNLRAVGKTSELLSRVLESHDQARGDKASGTKPPTTKSTASSSPKDEAPMGESTMAELLSSVDDGGNNTNNSSGSQEKATPTPTAAPAGAATPSTDFFLEDVRPVFDELSDEQWAKVGQLGQLLTEWNGKMNLISRKDIANVMPRHVVPCLAMAKALDFEDGTYVLDVGTGGGLPGLPLAICFPKVKFTLIDGTGKKIKAVADMADRLGLTNVRTFHVRAEEVYEAFDFVMGRAVTNLPKFVGFIDKNLKPNDGRTSNPADSNRSSSSSNNSLKRGILYMRGEVSEEELAELGARPSTVIPLQRVLEEAGQDGDVGLGGGVDDRGYSSIFHFTSEAIWNRVPIASSEGARE</sequence>
<reference evidence="7 8" key="1">
    <citation type="journal article" date="2010" name="Nature">
        <title>The Ectocarpus genome and the independent evolution of multicellularity in brown algae.</title>
        <authorList>
            <person name="Cock J.M."/>
            <person name="Sterck L."/>
            <person name="Rouze P."/>
            <person name="Scornet D."/>
            <person name="Allen A.E."/>
            <person name="Amoutzias G."/>
            <person name="Anthouard V."/>
            <person name="Artiguenave F."/>
            <person name="Aury J.M."/>
            <person name="Badger J.H."/>
            <person name="Beszteri B."/>
            <person name="Billiau K."/>
            <person name="Bonnet E."/>
            <person name="Bothwell J.H."/>
            <person name="Bowler C."/>
            <person name="Boyen C."/>
            <person name="Brownlee C."/>
            <person name="Carrano C.J."/>
            <person name="Charrier B."/>
            <person name="Cho G.Y."/>
            <person name="Coelho S.M."/>
            <person name="Collen J."/>
            <person name="Corre E."/>
            <person name="Da Silva C."/>
            <person name="Delage L."/>
            <person name="Delaroque N."/>
            <person name="Dittami S.M."/>
            <person name="Doulbeau S."/>
            <person name="Elias M."/>
            <person name="Farnham G."/>
            <person name="Gachon C.M."/>
            <person name="Gschloessl B."/>
            <person name="Heesch S."/>
            <person name="Jabbari K."/>
            <person name="Jubin C."/>
            <person name="Kawai H."/>
            <person name="Kimura K."/>
            <person name="Kloareg B."/>
            <person name="Kupper F.C."/>
            <person name="Lang D."/>
            <person name="Le Bail A."/>
            <person name="Leblanc C."/>
            <person name="Lerouge P."/>
            <person name="Lohr M."/>
            <person name="Lopez P.J."/>
            <person name="Martens C."/>
            <person name="Maumus F."/>
            <person name="Michel G."/>
            <person name="Miranda-Saavedra D."/>
            <person name="Morales J."/>
            <person name="Moreau H."/>
            <person name="Motomura T."/>
            <person name="Nagasato C."/>
            <person name="Napoli C.A."/>
            <person name="Nelson D.R."/>
            <person name="Nyvall-Collen P."/>
            <person name="Peters A.F."/>
            <person name="Pommier C."/>
            <person name="Potin P."/>
            <person name="Poulain J."/>
            <person name="Quesneville H."/>
            <person name="Read B."/>
            <person name="Rensing S.A."/>
            <person name="Ritter A."/>
            <person name="Rousvoal S."/>
            <person name="Samanta M."/>
            <person name="Samson G."/>
            <person name="Schroeder D.C."/>
            <person name="Segurens B."/>
            <person name="Strittmatter M."/>
            <person name="Tonon T."/>
            <person name="Tregear J.W."/>
            <person name="Valentin K."/>
            <person name="von Dassow P."/>
            <person name="Yamagishi T."/>
            <person name="Van de Peer Y."/>
            <person name="Wincker P."/>
        </authorList>
    </citation>
    <scope>NUCLEOTIDE SEQUENCE [LARGE SCALE GENOMIC DNA]</scope>
    <source>
        <strain evidence="8">Ec32 / CCAP1310/4</strain>
    </source>
</reference>
<keyword evidence="8" id="KW-1185">Reference proteome</keyword>
<feature type="compositionally biased region" description="Basic and acidic residues" evidence="4">
    <location>
        <begin position="132"/>
        <end position="143"/>
    </location>
</feature>
<dbReference type="EMBL" id="FN649729">
    <property type="protein sequence ID" value="CBN78699.1"/>
    <property type="molecule type" value="Genomic_DNA"/>
</dbReference>
<evidence type="ECO:0000256" key="2">
    <source>
        <dbReference type="ARBA" id="ARBA00022552"/>
    </source>
</evidence>
<keyword evidence="1" id="KW-0963">Cytoplasm</keyword>
<dbReference type="HAMAP" id="MF_00074">
    <property type="entry name" value="16SrRNA_methyltr_G"/>
    <property type="match status" value="1"/>
</dbReference>
<keyword evidence="2" id="KW-0698">rRNA processing</keyword>
<dbReference type="EMBL" id="FN648818">
    <property type="protein sequence ID" value="CBN78699.1"/>
    <property type="molecule type" value="Genomic_DNA"/>
</dbReference>
<feature type="signal peptide" evidence="5">
    <location>
        <begin position="1"/>
        <end position="23"/>
    </location>
</feature>
<dbReference type="InterPro" id="IPR003682">
    <property type="entry name" value="rRNA_ssu_MeTfrase_G"/>
</dbReference>
<dbReference type="GO" id="GO:0070043">
    <property type="term" value="F:rRNA (guanine-N7-)-methyltransferase activity"/>
    <property type="evidence" value="ECO:0007669"/>
    <property type="project" value="TreeGrafter"/>
</dbReference>
<accession>D8LQD5</accession>
<feature type="region of interest" description="Disordered" evidence="4">
    <location>
        <begin position="366"/>
        <end position="386"/>
    </location>
</feature>
<keyword evidence="5" id="KW-0732">Signal</keyword>
<evidence type="ECO:0000256" key="3">
    <source>
        <dbReference type="ARBA" id="ARBA00022679"/>
    </source>
</evidence>
<dbReference type="NCBIfam" id="TIGR00138">
    <property type="entry name" value="rsmG_gidB"/>
    <property type="match status" value="1"/>
</dbReference>
<dbReference type="InParanoid" id="D8LQD5"/>